<evidence type="ECO:0000313" key="2">
    <source>
        <dbReference type="EMBL" id="KAJ3428496.1"/>
    </source>
</evidence>
<comment type="caution">
    <text evidence="2">The sequence shown here is derived from an EMBL/GenBank/DDBJ whole genome shotgun (WGS) entry which is preliminary data.</text>
</comment>
<feature type="transmembrane region" description="Helical" evidence="1">
    <location>
        <begin position="113"/>
        <end position="130"/>
    </location>
</feature>
<proteinExistence type="predicted"/>
<organism evidence="2 3">
    <name type="scientific">Anaeramoeba flamelloides</name>
    <dbReference type="NCBI Taxonomy" id="1746091"/>
    <lineage>
        <taxon>Eukaryota</taxon>
        <taxon>Metamonada</taxon>
        <taxon>Anaeramoebidae</taxon>
        <taxon>Anaeramoeba</taxon>
    </lineage>
</organism>
<name>A0AAV7YHY4_9EUKA</name>
<reference evidence="2" key="1">
    <citation type="submission" date="2022-08" db="EMBL/GenBank/DDBJ databases">
        <title>Novel sulphate-reducing endosymbionts in the free-living metamonad Anaeramoeba.</title>
        <authorList>
            <person name="Jerlstrom-Hultqvist J."/>
            <person name="Cepicka I."/>
            <person name="Gallot-Lavallee L."/>
            <person name="Salas-Leiva D."/>
            <person name="Curtis B.A."/>
            <person name="Zahonova K."/>
            <person name="Pipaliya S."/>
            <person name="Dacks J."/>
            <person name="Roger A.J."/>
        </authorList>
    </citation>
    <scope>NUCLEOTIDE SEQUENCE</scope>
    <source>
        <strain evidence="2">Busselton2</strain>
    </source>
</reference>
<accession>A0AAV7YHY4</accession>
<evidence type="ECO:0000256" key="1">
    <source>
        <dbReference type="SAM" id="Phobius"/>
    </source>
</evidence>
<protein>
    <submittedName>
        <fullName evidence="2">Uncharacterized protein</fullName>
    </submittedName>
</protein>
<sequence>MNKALLDLNSFEQKIKKNESFGLPNGASFEFDEEWFEVEIVPKGETKTKEETPKLISKVAQNLSILNSDFIDNILKKCNFEEQLPRYQKTNQTHFGKYQKIQDTIKSYEISKFPFFGMILSIVFFLYLCFRKLKDIL</sequence>
<keyword evidence="1" id="KW-0812">Transmembrane</keyword>
<keyword evidence="1" id="KW-0472">Membrane</keyword>
<dbReference type="AlphaFoldDB" id="A0AAV7YHY4"/>
<keyword evidence="1" id="KW-1133">Transmembrane helix</keyword>
<dbReference type="Proteomes" id="UP001146793">
    <property type="component" value="Unassembled WGS sequence"/>
</dbReference>
<gene>
    <name evidence="2" type="ORF">M0812_23819</name>
</gene>
<dbReference type="EMBL" id="JANTQA010000057">
    <property type="protein sequence ID" value="KAJ3428496.1"/>
    <property type="molecule type" value="Genomic_DNA"/>
</dbReference>
<evidence type="ECO:0000313" key="3">
    <source>
        <dbReference type="Proteomes" id="UP001146793"/>
    </source>
</evidence>